<protein>
    <submittedName>
        <fullName evidence="3">Glycosyl hydrolase family 18 protein</fullName>
    </submittedName>
</protein>
<proteinExistence type="predicted"/>
<sequence>MHRPLPRATPVLTALLALLLPLTLTAPAPAAEPAALAADDPGLVVTGYAVGSASDRLVARNAAGLDTLTVAGVGLHADGDGVGRPTADMTRLLRTAHAEGLRAELVLSNYSNRLGGFDTRAVGRLLLEPAHVRHVARVVARVVTDQGWDGVNVDLESMRRRHGRGLVSLLEALRARLPQSAALSVDVSARTSREGYLEGGYRLGEVADVVDLVQLMTYDQHGPTWSGPGPVGGLDWQRRSVTAALEQVPAAMLDLGVAGYGYTWPRRGTGHTVLVRRARQLVEADGATARWRAAEGEWTARLSDGTRLWWSDARSYAVRRDLAAELGLHGLAVWRVGSADTLPAPG</sequence>
<dbReference type="InterPro" id="IPR017853">
    <property type="entry name" value="GH"/>
</dbReference>
<gene>
    <name evidence="3" type="ORF">V6R90_03830</name>
</gene>
<evidence type="ECO:0000313" key="4">
    <source>
        <dbReference type="Proteomes" id="UP001482520"/>
    </source>
</evidence>
<dbReference type="SUPFAM" id="SSF51445">
    <property type="entry name" value="(Trans)glycosidases"/>
    <property type="match status" value="1"/>
</dbReference>
<dbReference type="InterPro" id="IPR001223">
    <property type="entry name" value="Glyco_hydro18_cat"/>
</dbReference>
<dbReference type="GO" id="GO:0016787">
    <property type="term" value="F:hydrolase activity"/>
    <property type="evidence" value="ECO:0007669"/>
    <property type="project" value="UniProtKB-KW"/>
</dbReference>
<evidence type="ECO:0000313" key="3">
    <source>
        <dbReference type="EMBL" id="MEQ7846396.1"/>
    </source>
</evidence>
<reference evidence="3 4" key="1">
    <citation type="submission" date="2024-02" db="EMBL/GenBank/DDBJ databases">
        <title>Full genome sequence of Nocardioides kribbensis.</title>
        <authorList>
            <person name="Poletto B.L."/>
            <person name="Silva G."/>
            <person name="Galante D."/>
            <person name="Campos K.R."/>
            <person name="Santos M.B.N."/>
            <person name="Sacchi C.T."/>
        </authorList>
    </citation>
    <scope>NUCLEOTIDE SEQUENCE [LARGE SCALE GENOMIC DNA]</scope>
    <source>
        <strain evidence="3 4">O4R</strain>
    </source>
</reference>
<name>A0ABV1NV59_9ACTN</name>
<comment type="caution">
    <text evidence="3">The sequence shown here is derived from an EMBL/GenBank/DDBJ whole genome shotgun (WGS) entry which is preliminary data.</text>
</comment>
<dbReference type="SMART" id="SM00636">
    <property type="entry name" value="Glyco_18"/>
    <property type="match status" value="1"/>
</dbReference>
<dbReference type="Gene3D" id="3.10.50.10">
    <property type="match status" value="1"/>
</dbReference>
<dbReference type="Proteomes" id="UP001482520">
    <property type="component" value="Unassembled WGS sequence"/>
</dbReference>
<accession>A0ABV1NV59</accession>
<feature type="chain" id="PRO_5046121360" evidence="1">
    <location>
        <begin position="31"/>
        <end position="346"/>
    </location>
</feature>
<keyword evidence="3" id="KW-0378">Hydrolase</keyword>
<feature type="domain" description="GH18" evidence="2">
    <location>
        <begin position="43"/>
        <end position="346"/>
    </location>
</feature>
<organism evidence="3 4">
    <name type="scientific">Nocardioides kribbensis</name>
    <dbReference type="NCBI Taxonomy" id="305517"/>
    <lineage>
        <taxon>Bacteria</taxon>
        <taxon>Bacillati</taxon>
        <taxon>Actinomycetota</taxon>
        <taxon>Actinomycetes</taxon>
        <taxon>Propionibacteriales</taxon>
        <taxon>Nocardioidaceae</taxon>
        <taxon>Nocardioides</taxon>
    </lineage>
</organism>
<dbReference type="Gene3D" id="3.20.20.80">
    <property type="entry name" value="Glycosidases"/>
    <property type="match status" value="1"/>
</dbReference>
<dbReference type="InterPro" id="IPR029070">
    <property type="entry name" value="Chitinase_insertion_sf"/>
</dbReference>
<feature type="signal peptide" evidence="1">
    <location>
        <begin position="1"/>
        <end position="30"/>
    </location>
</feature>
<keyword evidence="1" id="KW-0732">Signal</keyword>
<dbReference type="PANTHER" id="PTHR46066">
    <property type="entry name" value="CHITINASE DOMAIN-CONTAINING PROTEIN 1 FAMILY MEMBER"/>
    <property type="match status" value="1"/>
</dbReference>
<dbReference type="PANTHER" id="PTHR46066:SF2">
    <property type="entry name" value="CHITINASE DOMAIN-CONTAINING PROTEIN 1"/>
    <property type="match status" value="1"/>
</dbReference>
<evidence type="ECO:0000256" key="1">
    <source>
        <dbReference type="SAM" id="SignalP"/>
    </source>
</evidence>
<dbReference type="EMBL" id="JBEGDP010000002">
    <property type="protein sequence ID" value="MEQ7846396.1"/>
    <property type="molecule type" value="Genomic_DNA"/>
</dbReference>
<dbReference type="InterPro" id="IPR011583">
    <property type="entry name" value="Chitinase_II/V-like_cat"/>
</dbReference>
<keyword evidence="4" id="KW-1185">Reference proteome</keyword>
<evidence type="ECO:0000259" key="2">
    <source>
        <dbReference type="PROSITE" id="PS51910"/>
    </source>
</evidence>
<dbReference type="PROSITE" id="PS51910">
    <property type="entry name" value="GH18_2"/>
    <property type="match status" value="1"/>
</dbReference>
<dbReference type="RefSeq" id="WP_349803831.1">
    <property type="nucleotide sequence ID" value="NZ_JBEGDP010000002.1"/>
</dbReference>
<dbReference type="Pfam" id="PF00704">
    <property type="entry name" value="Glyco_hydro_18"/>
    <property type="match status" value="1"/>
</dbReference>